<dbReference type="InterPro" id="IPR010730">
    <property type="entry name" value="HET"/>
</dbReference>
<dbReference type="InterPro" id="IPR052895">
    <property type="entry name" value="HetReg/Transcr_Mod"/>
</dbReference>
<proteinExistence type="predicted"/>
<feature type="domain" description="Heterokaryon incompatibility" evidence="1">
    <location>
        <begin position="46"/>
        <end position="143"/>
    </location>
</feature>
<organism evidence="2 3">
    <name type="scientific">Anthostomella pinea</name>
    <dbReference type="NCBI Taxonomy" id="933095"/>
    <lineage>
        <taxon>Eukaryota</taxon>
        <taxon>Fungi</taxon>
        <taxon>Dikarya</taxon>
        <taxon>Ascomycota</taxon>
        <taxon>Pezizomycotina</taxon>
        <taxon>Sordariomycetes</taxon>
        <taxon>Xylariomycetidae</taxon>
        <taxon>Xylariales</taxon>
        <taxon>Xylariaceae</taxon>
        <taxon>Anthostomella</taxon>
    </lineage>
</organism>
<evidence type="ECO:0000259" key="1">
    <source>
        <dbReference type="Pfam" id="PF06985"/>
    </source>
</evidence>
<dbReference type="AlphaFoldDB" id="A0AAI8V5H8"/>
<name>A0AAI8V5H8_9PEZI</name>
<comment type="caution">
    <text evidence="2">The sequence shown here is derived from an EMBL/GenBank/DDBJ whole genome shotgun (WGS) entry which is preliminary data.</text>
</comment>
<dbReference type="PANTHER" id="PTHR24148:SF64">
    <property type="entry name" value="HETEROKARYON INCOMPATIBILITY DOMAIN-CONTAINING PROTEIN"/>
    <property type="match status" value="1"/>
</dbReference>
<protein>
    <submittedName>
        <fullName evidence="2">Uu.00g041910.m01.CDS01</fullName>
    </submittedName>
</protein>
<reference evidence="2" key="1">
    <citation type="submission" date="2023-10" db="EMBL/GenBank/DDBJ databases">
        <authorList>
            <person name="Hackl T."/>
        </authorList>
    </citation>
    <scope>NUCLEOTIDE SEQUENCE</scope>
</reference>
<dbReference type="Pfam" id="PF06985">
    <property type="entry name" value="HET"/>
    <property type="match status" value="1"/>
</dbReference>
<sequence length="510" mass="57281">MVGYRYEPLPGKDFIRLVTIHPGEFADDIVISLEVTAFPLDNPPVYEALSYVWGLPSDPGLVHVTCSRAQQRTTILATQNLVVALRHLRYVDKPRVMWMDALSINQKADVEKSSQVAKMGEVFRLATRVVAWLGPEENDSDHAIGLMEYFGSQIDVDWDYGFDEIYLAKSEAIVFAGFRRITWNTLRRALHLLHMKCISLIGVPNDFGQKLISLEGFIYQRLDMSVRDFMYVFGNSRCHDPRDRIYGALSLLDKENRAIIPEPDYTKHWAQIYQDIATRYMRRTTRLDLLLDCESLAGQTCASWVLDWSRDSTGNGQVARSYASAQLCTISLKPESGVLKVVGVSKTIIEHIEPIPDFQYWGSREVCGSLIALLQNLDLQGKYVTGIDLLEAYTRILLCALRPCGGGRFLVVGGCFVEGISQGEALLGTLPHGVRTVSIYVEAYGRYYPGLVDSSSGKTFFEDPRLASLPLDLGDFRIRLSKDPRATMVIDPDVLQARGVDIKTFSLVQT</sequence>
<dbReference type="PANTHER" id="PTHR24148">
    <property type="entry name" value="ANKYRIN REPEAT DOMAIN-CONTAINING PROTEIN 39 HOMOLOG-RELATED"/>
    <property type="match status" value="1"/>
</dbReference>
<dbReference type="EMBL" id="CAUWAG010000003">
    <property type="protein sequence ID" value="CAJ2501338.1"/>
    <property type="molecule type" value="Genomic_DNA"/>
</dbReference>
<accession>A0AAI8V5H8</accession>
<keyword evidence="3" id="KW-1185">Reference proteome</keyword>
<evidence type="ECO:0000313" key="3">
    <source>
        <dbReference type="Proteomes" id="UP001295740"/>
    </source>
</evidence>
<gene>
    <name evidence="2" type="ORF">KHLLAP_LOCUS1806</name>
</gene>
<evidence type="ECO:0000313" key="2">
    <source>
        <dbReference type="EMBL" id="CAJ2501338.1"/>
    </source>
</evidence>
<dbReference type="Proteomes" id="UP001295740">
    <property type="component" value="Unassembled WGS sequence"/>
</dbReference>